<dbReference type="PANTHER" id="PTHR45859:SF1">
    <property type="entry name" value="TRANSLATION INITIATION FACTOR EIF-2B SUBUNIT BETA"/>
    <property type="match status" value="1"/>
</dbReference>
<reference evidence="4 5" key="1">
    <citation type="journal article" date="2022" name="Nat. Plants">
        <title>Genomes of leafy and leafless Platanthera orchids illuminate the evolution of mycoheterotrophy.</title>
        <authorList>
            <person name="Li M.H."/>
            <person name="Liu K.W."/>
            <person name="Li Z."/>
            <person name="Lu H.C."/>
            <person name="Ye Q.L."/>
            <person name="Zhang D."/>
            <person name="Wang J.Y."/>
            <person name="Li Y.F."/>
            <person name="Zhong Z.M."/>
            <person name="Liu X."/>
            <person name="Yu X."/>
            <person name="Liu D.K."/>
            <person name="Tu X.D."/>
            <person name="Liu B."/>
            <person name="Hao Y."/>
            <person name="Liao X.Y."/>
            <person name="Jiang Y.T."/>
            <person name="Sun W.H."/>
            <person name="Chen J."/>
            <person name="Chen Y.Q."/>
            <person name="Ai Y."/>
            <person name="Zhai J.W."/>
            <person name="Wu S.S."/>
            <person name="Zhou Z."/>
            <person name="Hsiao Y.Y."/>
            <person name="Wu W.L."/>
            <person name="Chen Y.Y."/>
            <person name="Lin Y.F."/>
            <person name="Hsu J.L."/>
            <person name="Li C.Y."/>
            <person name="Wang Z.W."/>
            <person name="Zhao X."/>
            <person name="Zhong W.Y."/>
            <person name="Ma X.K."/>
            <person name="Ma L."/>
            <person name="Huang J."/>
            <person name="Chen G.Z."/>
            <person name="Huang M.Z."/>
            <person name="Huang L."/>
            <person name="Peng D.H."/>
            <person name="Luo Y.B."/>
            <person name="Zou S.Q."/>
            <person name="Chen S.P."/>
            <person name="Lan S."/>
            <person name="Tsai W.C."/>
            <person name="Van de Peer Y."/>
            <person name="Liu Z.J."/>
        </authorList>
    </citation>
    <scope>NUCLEOTIDE SEQUENCE [LARGE SCALE GENOMIC DNA]</scope>
    <source>
        <strain evidence="4">Lor287</strain>
    </source>
</reference>
<dbReference type="GO" id="GO:0005851">
    <property type="term" value="C:eukaryotic translation initiation factor 2B complex"/>
    <property type="evidence" value="ECO:0007669"/>
    <property type="project" value="TreeGrafter"/>
</dbReference>
<dbReference type="InterPro" id="IPR051855">
    <property type="entry name" value="eIF2B_beta_subunit"/>
</dbReference>
<evidence type="ECO:0000313" key="5">
    <source>
        <dbReference type="Proteomes" id="UP001418222"/>
    </source>
</evidence>
<keyword evidence="1" id="KW-0963">Cytoplasm</keyword>
<keyword evidence="2" id="KW-0396">Initiation factor</keyword>
<evidence type="ECO:0000313" key="4">
    <source>
        <dbReference type="EMBL" id="KAK8930659.1"/>
    </source>
</evidence>
<dbReference type="EMBL" id="JBBWWQ010000014">
    <property type="protein sequence ID" value="KAK8930659.1"/>
    <property type="molecule type" value="Genomic_DNA"/>
</dbReference>
<dbReference type="PANTHER" id="PTHR45859">
    <property type="entry name" value="TRANSLATION INITIATION FACTOR EIF-2B SUBUNIT BETA"/>
    <property type="match status" value="1"/>
</dbReference>
<name>A0AAP0B695_9ASPA</name>
<sequence>MTDIQALFNDFVLKLKRCTIEGSQATARQTAELLRAVVSHQRLPYTNQALALLDAMRVVGEQLIAANPVVEGNCVESSFQVGPSKVYNSPPASDYFTRSESKASTSRDVDGFEFEGDVNQLIDEYGGLLQALKRSKLLVKEHIKEIESLKQTTSESAKLIDLKLKEVAKLRNITVIQIGTITFKEYHIKNLEARLQKERELVAKFSKPKSVLPLIDNFIPQKGKIGLGFKGRTRATNSHGKGKAPIQPLASKPPIFFRKEMQPTNRHNHEITHGNCEYGDHISKCANASRPLYRQAHQVQKEFLGFVAPTPSLNRTAGNKVVKSVPKRRYNRMLDQVSWAPPDFLIRCLATTDFDKVSANQKVEEALHKGDRLFTACPSSAIDDSETECLMSEDRFLEREMKIDVLCVIRMNECSSCSPCLSRIDL</sequence>
<evidence type="ECO:0000256" key="2">
    <source>
        <dbReference type="ARBA" id="ARBA00022540"/>
    </source>
</evidence>
<dbReference type="GO" id="GO:0003743">
    <property type="term" value="F:translation initiation factor activity"/>
    <property type="evidence" value="ECO:0007669"/>
    <property type="project" value="UniProtKB-KW"/>
</dbReference>
<gene>
    <name evidence="4" type="ORF">KSP39_PZI016173</name>
</gene>
<dbReference type="AlphaFoldDB" id="A0AAP0B695"/>
<evidence type="ECO:0000256" key="1">
    <source>
        <dbReference type="ARBA" id="ARBA00022490"/>
    </source>
</evidence>
<comment type="caution">
    <text evidence="4">The sequence shown here is derived from an EMBL/GenBank/DDBJ whole genome shotgun (WGS) entry which is preliminary data.</text>
</comment>
<organism evidence="4 5">
    <name type="scientific">Platanthera zijinensis</name>
    <dbReference type="NCBI Taxonomy" id="2320716"/>
    <lineage>
        <taxon>Eukaryota</taxon>
        <taxon>Viridiplantae</taxon>
        <taxon>Streptophyta</taxon>
        <taxon>Embryophyta</taxon>
        <taxon>Tracheophyta</taxon>
        <taxon>Spermatophyta</taxon>
        <taxon>Magnoliopsida</taxon>
        <taxon>Liliopsida</taxon>
        <taxon>Asparagales</taxon>
        <taxon>Orchidaceae</taxon>
        <taxon>Orchidoideae</taxon>
        <taxon>Orchideae</taxon>
        <taxon>Orchidinae</taxon>
        <taxon>Platanthera</taxon>
    </lineage>
</organism>
<proteinExistence type="predicted"/>
<dbReference type="GO" id="GO:0005085">
    <property type="term" value="F:guanyl-nucleotide exchange factor activity"/>
    <property type="evidence" value="ECO:0007669"/>
    <property type="project" value="TreeGrafter"/>
</dbReference>
<accession>A0AAP0B695</accession>
<keyword evidence="3" id="KW-0648">Protein biosynthesis</keyword>
<evidence type="ECO:0000256" key="3">
    <source>
        <dbReference type="ARBA" id="ARBA00022917"/>
    </source>
</evidence>
<dbReference type="Proteomes" id="UP001418222">
    <property type="component" value="Unassembled WGS sequence"/>
</dbReference>
<keyword evidence="5" id="KW-1185">Reference proteome</keyword>
<protein>
    <submittedName>
        <fullName evidence="4">Uncharacterized protein</fullName>
    </submittedName>
</protein>